<dbReference type="Proteomes" id="UP000016936">
    <property type="component" value="Unassembled WGS sequence"/>
</dbReference>
<name>M2UUY5_COCH5</name>
<dbReference type="HOGENOM" id="CLU_3019803_0_0_1"/>
<evidence type="ECO:0000313" key="1">
    <source>
        <dbReference type="EMBL" id="EMD91673.1"/>
    </source>
</evidence>
<reference evidence="2" key="2">
    <citation type="journal article" date="2013" name="PLoS Genet.">
        <title>Comparative genome structure, secondary metabolite, and effector coding capacity across Cochliobolus pathogens.</title>
        <authorList>
            <person name="Condon B.J."/>
            <person name="Leng Y."/>
            <person name="Wu D."/>
            <person name="Bushley K.E."/>
            <person name="Ohm R.A."/>
            <person name="Otillar R."/>
            <person name="Martin J."/>
            <person name="Schackwitz W."/>
            <person name="Grimwood J."/>
            <person name="MohdZainudin N."/>
            <person name="Xue C."/>
            <person name="Wang R."/>
            <person name="Manning V.A."/>
            <person name="Dhillon B."/>
            <person name="Tu Z.J."/>
            <person name="Steffenson B.J."/>
            <person name="Salamov A."/>
            <person name="Sun H."/>
            <person name="Lowry S."/>
            <person name="LaButti K."/>
            <person name="Han J."/>
            <person name="Copeland A."/>
            <person name="Lindquist E."/>
            <person name="Barry K."/>
            <person name="Schmutz J."/>
            <person name="Baker S.E."/>
            <person name="Ciuffetti L.M."/>
            <person name="Grigoriev I.V."/>
            <person name="Zhong S."/>
            <person name="Turgeon B.G."/>
        </authorList>
    </citation>
    <scope>NUCLEOTIDE SEQUENCE [LARGE SCALE GENOMIC DNA]</scope>
    <source>
        <strain evidence="2">C5 / ATCC 48332 / race O</strain>
    </source>
</reference>
<gene>
    <name evidence="1" type="ORF">COCHEDRAFT_1021555</name>
</gene>
<dbReference type="EMBL" id="KB445576">
    <property type="protein sequence ID" value="EMD91673.1"/>
    <property type="molecule type" value="Genomic_DNA"/>
</dbReference>
<accession>M2UUY5</accession>
<reference evidence="1 2" key="1">
    <citation type="journal article" date="2012" name="PLoS Pathog.">
        <title>Diverse lifestyles and strategies of plant pathogenesis encoded in the genomes of eighteen Dothideomycetes fungi.</title>
        <authorList>
            <person name="Ohm R.A."/>
            <person name="Feau N."/>
            <person name="Henrissat B."/>
            <person name="Schoch C.L."/>
            <person name="Horwitz B.A."/>
            <person name="Barry K.W."/>
            <person name="Condon B.J."/>
            <person name="Copeland A.C."/>
            <person name="Dhillon B."/>
            <person name="Glaser F."/>
            <person name="Hesse C.N."/>
            <person name="Kosti I."/>
            <person name="LaButti K."/>
            <person name="Lindquist E.A."/>
            <person name="Lucas S."/>
            <person name="Salamov A.A."/>
            <person name="Bradshaw R.E."/>
            <person name="Ciuffetti L."/>
            <person name="Hamelin R.C."/>
            <person name="Kema G.H.J."/>
            <person name="Lawrence C."/>
            <person name="Scott J.A."/>
            <person name="Spatafora J.W."/>
            <person name="Turgeon B.G."/>
            <person name="de Wit P.J.G.M."/>
            <person name="Zhong S."/>
            <person name="Goodwin S.B."/>
            <person name="Grigoriev I.V."/>
        </authorList>
    </citation>
    <scope>NUCLEOTIDE SEQUENCE [LARGE SCALE GENOMIC DNA]</scope>
    <source>
        <strain evidence="2">C5 / ATCC 48332 / race O</strain>
    </source>
</reference>
<feature type="non-terminal residue" evidence="1">
    <location>
        <position position="56"/>
    </location>
</feature>
<organism evidence="1 2">
    <name type="scientific">Cochliobolus heterostrophus (strain C5 / ATCC 48332 / race O)</name>
    <name type="common">Southern corn leaf blight fungus</name>
    <name type="synonym">Bipolaris maydis</name>
    <dbReference type="NCBI Taxonomy" id="701091"/>
    <lineage>
        <taxon>Eukaryota</taxon>
        <taxon>Fungi</taxon>
        <taxon>Dikarya</taxon>
        <taxon>Ascomycota</taxon>
        <taxon>Pezizomycotina</taxon>
        <taxon>Dothideomycetes</taxon>
        <taxon>Pleosporomycetidae</taxon>
        <taxon>Pleosporales</taxon>
        <taxon>Pleosporineae</taxon>
        <taxon>Pleosporaceae</taxon>
        <taxon>Bipolaris</taxon>
    </lineage>
</organism>
<evidence type="ECO:0000313" key="2">
    <source>
        <dbReference type="Proteomes" id="UP000016936"/>
    </source>
</evidence>
<keyword evidence="2" id="KW-1185">Reference proteome</keyword>
<sequence>MFMYIHTDYPDASCRVSRSHANSIIYSLITRNEARRRKKKIRQDNRCPFPQKCAQM</sequence>
<protein>
    <submittedName>
        <fullName evidence="1">Uncharacterized protein</fullName>
    </submittedName>
</protein>
<proteinExistence type="predicted"/>
<dbReference type="AlphaFoldDB" id="M2UUY5"/>